<organism evidence="2">
    <name type="scientific">Solanum chilense</name>
    <name type="common">Tomato</name>
    <name type="synonym">Lycopersicon chilense</name>
    <dbReference type="NCBI Taxonomy" id="4083"/>
    <lineage>
        <taxon>Eukaryota</taxon>
        <taxon>Viridiplantae</taxon>
        <taxon>Streptophyta</taxon>
        <taxon>Embryophyta</taxon>
        <taxon>Tracheophyta</taxon>
        <taxon>Spermatophyta</taxon>
        <taxon>Magnoliopsida</taxon>
        <taxon>eudicotyledons</taxon>
        <taxon>Gunneridae</taxon>
        <taxon>Pentapetalae</taxon>
        <taxon>asterids</taxon>
        <taxon>lamiids</taxon>
        <taxon>Solanales</taxon>
        <taxon>Solanaceae</taxon>
        <taxon>Solanoideae</taxon>
        <taxon>Solaneae</taxon>
        <taxon>Solanum</taxon>
        <taxon>Solanum subgen. Lycopersicon</taxon>
    </lineage>
</organism>
<dbReference type="AlphaFoldDB" id="A0A6N2AKQ1"/>
<dbReference type="EMBL" id="RXGB01019036">
    <property type="protein sequence ID" value="TMW82308.1"/>
    <property type="molecule type" value="Genomic_DNA"/>
</dbReference>
<evidence type="ECO:0000313" key="2">
    <source>
        <dbReference type="EMBL" id="TMW82308.1"/>
    </source>
</evidence>
<proteinExistence type="predicted"/>
<sequence length="181" mass="19840">RLPNPQILNIVNDPAAITVVDNAGVAVGGVDGSCQENSRVNNSKNSKGKGKIDDQDSVHDKVPPDKSQFNNPQHTRNKNNDPNTGNDPYIPSRDNLDEYKEPDSEDDEDDSQSLGEGRNPGEDLANSYQVQKGPVLQTSNIDEIRDVTSKQGLSPRGRKMLKQNKNTSFSKPNTRARSRGC</sequence>
<accession>A0A6N2AKQ1</accession>
<feature type="compositionally biased region" description="Basic and acidic residues" evidence="1">
    <location>
        <begin position="50"/>
        <end position="64"/>
    </location>
</feature>
<feature type="region of interest" description="Disordered" evidence="1">
    <location>
        <begin position="27"/>
        <end position="181"/>
    </location>
</feature>
<evidence type="ECO:0000256" key="1">
    <source>
        <dbReference type="SAM" id="MobiDB-lite"/>
    </source>
</evidence>
<feature type="non-terminal residue" evidence="2">
    <location>
        <position position="1"/>
    </location>
</feature>
<comment type="caution">
    <text evidence="2">The sequence shown here is derived from an EMBL/GenBank/DDBJ whole genome shotgun (WGS) entry which is preliminary data.</text>
</comment>
<feature type="compositionally biased region" description="Polar residues" evidence="1">
    <location>
        <begin position="67"/>
        <end position="86"/>
    </location>
</feature>
<gene>
    <name evidence="2" type="ORF">EJD97_006286</name>
</gene>
<name>A0A6N2AKQ1_SOLCI</name>
<reference evidence="2" key="1">
    <citation type="submission" date="2019-05" db="EMBL/GenBank/DDBJ databases">
        <title>The de novo reference genome and transcriptome assemblies of the wild tomato species Solanum chilense.</title>
        <authorList>
            <person name="Stam R."/>
            <person name="Nosenko T."/>
            <person name="Hoerger A.C."/>
            <person name="Stephan W."/>
            <person name="Seidel M.A."/>
            <person name="Kuhn J.M.M."/>
            <person name="Haberer G."/>
            <person name="Tellier A."/>
        </authorList>
    </citation>
    <scope>NUCLEOTIDE SEQUENCE</scope>
    <source>
        <tissue evidence="2">Mature leaves</tissue>
    </source>
</reference>
<feature type="compositionally biased region" description="Polar residues" evidence="1">
    <location>
        <begin position="126"/>
        <end position="141"/>
    </location>
</feature>
<feature type="compositionally biased region" description="Polar residues" evidence="1">
    <location>
        <begin position="163"/>
        <end position="173"/>
    </location>
</feature>
<protein>
    <submittedName>
        <fullName evidence="2">Uncharacterized protein</fullName>
    </submittedName>
</protein>